<feature type="signal peptide" evidence="1">
    <location>
        <begin position="1"/>
        <end position="26"/>
    </location>
</feature>
<evidence type="ECO:0000313" key="3">
    <source>
        <dbReference type="Proteomes" id="UP000799118"/>
    </source>
</evidence>
<gene>
    <name evidence="2" type="ORF">BT96DRAFT_1011533</name>
</gene>
<dbReference type="EMBL" id="ML769384">
    <property type="protein sequence ID" value="KAE9410803.1"/>
    <property type="molecule type" value="Genomic_DNA"/>
</dbReference>
<evidence type="ECO:0008006" key="4">
    <source>
        <dbReference type="Google" id="ProtNLM"/>
    </source>
</evidence>
<keyword evidence="3" id="KW-1185">Reference proteome</keyword>
<dbReference type="AlphaFoldDB" id="A0A6A4IMV4"/>
<keyword evidence="1" id="KW-0732">Signal</keyword>
<reference evidence="2" key="1">
    <citation type="journal article" date="2019" name="Environ. Microbiol.">
        <title>Fungal ecological strategies reflected in gene transcription - a case study of two litter decomposers.</title>
        <authorList>
            <person name="Barbi F."/>
            <person name="Kohler A."/>
            <person name="Barry K."/>
            <person name="Baskaran P."/>
            <person name="Daum C."/>
            <person name="Fauchery L."/>
            <person name="Ihrmark K."/>
            <person name="Kuo A."/>
            <person name="LaButti K."/>
            <person name="Lipzen A."/>
            <person name="Morin E."/>
            <person name="Grigoriev I.V."/>
            <person name="Henrissat B."/>
            <person name="Lindahl B."/>
            <person name="Martin F."/>
        </authorList>
    </citation>
    <scope>NUCLEOTIDE SEQUENCE</scope>
    <source>
        <strain evidence="2">JB14</strain>
    </source>
</reference>
<dbReference type="Proteomes" id="UP000799118">
    <property type="component" value="Unassembled WGS sequence"/>
</dbReference>
<evidence type="ECO:0000256" key="1">
    <source>
        <dbReference type="SAM" id="SignalP"/>
    </source>
</evidence>
<accession>A0A6A4IMV4</accession>
<feature type="chain" id="PRO_5025342225" description="Cytochrome c domain-containing protein" evidence="1">
    <location>
        <begin position="27"/>
        <end position="150"/>
    </location>
</feature>
<protein>
    <recommendedName>
        <fullName evidence="4">Cytochrome c domain-containing protein</fullName>
    </recommendedName>
</protein>
<proteinExistence type="predicted"/>
<organism evidence="2 3">
    <name type="scientific">Gymnopus androsaceus JB14</name>
    <dbReference type="NCBI Taxonomy" id="1447944"/>
    <lineage>
        <taxon>Eukaryota</taxon>
        <taxon>Fungi</taxon>
        <taxon>Dikarya</taxon>
        <taxon>Basidiomycota</taxon>
        <taxon>Agaricomycotina</taxon>
        <taxon>Agaricomycetes</taxon>
        <taxon>Agaricomycetidae</taxon>
        <taxon>Agaricales</taxon>
        <taxon>Marasmiineae</taxon>
        <taxon>Omphalotaceae</taxon>
        <taxon>Gymnopus</taxon>
    </lineage>
</organism>
<name>A0A6A4IMV4_9AGAR</name>
<sequence length="150" mass="14442">MFAFSRFFAAALFLVALIIADNSVVARPIQVARSAPSGSFTGATGSANGGNVTPNDECAECHGGIVSNPILNFASDNGGEAGETESGNALLFGAPGSKGSGSGSFTGSTGNADGGSTSATNGLINLCSGNGGDAGSTKSGNAISRSLCGL</sequence>
<evidence type="ECO:0000313" key="2">
    <source>
        <dbReference type="EMBL" id="KAE9410803.1"/>
    </source>
</evidence>